<evidence type="ECO:0000313" key="3">
    <source>
        <dbReference type="Proteomes" id="UP001469553"/>
    </source>
</evidence>
<dbReference type="EMBL" id="JAHRIP010050855">
    <property type="protein sequence ID" value="MEQ2300964.1"/>
    <property type="molecule type" value="Genomic_DNA"/>
</dbReference>
<name>A0ABV0Z4Z9_9TELE</name>
<reference evidence="2 3" key="1">
    <citation type="submission" date="2021-06" db="EMBL/GenBank/DDBJ databases">
        <authorList>
            <person name="Palmer J.M."/>
        </authorList>
    </citation>
    <scope>NUCLEOTIDE SEQUENCE [LARGE SCALE GENOMIC DNA]</scope>
    <source>
        <strain evidence="2 3">AS_MEX2019</strain>
        <tissue evidence="2">Muscle</tissue>
    </source>
</reference>
<comment type="caution">
    <text evidence="2">The sequence shown here is derived from an EMBL/GenBank/DDBJ whole genome shotgun (WGS) entry which is preliminary data.</text>
</comment>
<proteinExistence type="predicted"/>
<evidence type="ECO:0000256" key="1">
    <source>
        <dbReference type="SAM" id="MobiDB-lite"/>
    </source>
</evidence>
<protein>
    <submittedName>
        <fullName evidence="2">Uncharacterized protein</fullName>
    </submittedName>
</protein>
<gene>
    <name evidence="2" type="ORF">AMECASPLE_031167</name>
</gene>
<keyword evidence="3" id="KW-1185">Reference proteome</keyword>
<evidence type="ECO:0000313" key="2">
    <source>
        <dbReference type="EMBL" id="MEQ2300964.1"/>
    </source>
</evidence>
<sequence length="105" mass="11227">MNTTNRISGKGQLWLSPTRTGNKNAENADTALALGIQGPDSSLKPLGCSTHYSHSSSVVPVLLATLKSYVNHNCPTISRVFSISGRTSPIPSVLPRRNFCTTSEI</sequence>
<organism evidence="2 3">
    <name type="scientific">Ameca splendens</name>
    <dbReference type="NCBI Taxonomy" id="208324"/>
    <lineage>
        <taxon>Eukaryota</taxon>
        <taxon>Metazoa</taxon>
        <taxon>Chordata</taxon>
        <taxon>Craniata</taxon>
        <taxon>Vertebrata</taxon>
        <taxon>Euteleostomi</taxon>
        <taxon>Actinopterygii</taxon>
        <taxon>Neopterygii</taxon>
        <taxon>Teleostei</taxon>
        <taxon>Neoteleostei</taxon>
        <taxon>Acanthomorphata</taxon>
        <taxon>Ovalentaria</taxon>
        <taxon>Atherinomorphae</taxon>
        <taxon>Cyprinodontiformes</taxon>
        <taxon>Goodeidae</taxon>
        <taxon>Ameca</taxon>
    </lineage>
</organism>
<dbReference type="Proteomes" id="UP001469553">
    <property type="component" value="Unassembled WGS sequence"/>
</dbReference>
<feature type="compositionally biased region" description="Polar residues" evidence="1">
    <location>
        <begin position="15"/>
        <end position="24"/>
    </location>
</feature>
<feature type="region of interest" description="Disordered" evidence="1">
    <location>
        <begin position="1"/>
        <end position="24"/>
    </location>
</feature>
<accession>A0ABV0Z4Z9</accession>